<keyword evidence="3" id="KW-1185">Reference proteome</keyword>
<feature type="transmembrane region" description="Helical" evidence="1">
    <location>
        <begin position="38"/>
        <end position="58"/>
    </location>
</feature>
<gene>
    <name evidence="2" type="ORF">C2G38_2103552</name>
</gene>
<accession>A0A397UQ81</accession>
<keyword evidence="1" id="KW-0472">Membrane</keyword>
<protein>
    <submittedName>
        <fullName evidence="2">Uncharacterized protein</fullName>
    </submittedName>
</protein>
<reference evidence="2 3" key="1">
    <citation type="submission" date="2018-06" db="EMBL/GenBank/DDBJ databases">
        <title>Comparative genomics reveals the genomic features of Rhizophagus irregularis, R. cerebriforme, R. diaphanum and Gigaspora rosea, and their symbiotic lifestyle signature.</title>
        <authorList>
            <person name="Morin E."/>
            <person name="San Clemente H."/>
            <person name="Chen E.C.H."/>
            <person name="De La Providencia I."/>
            <person name="Hainaut M."/>
            <person name="Kuo A."/>
            <person name="Kohler A."/>
            <person name="Murat C."/>
            <person name="Tang N."/>
            <person name="Roy S."/>
            <person name="Loubradou J."/>
            <person name="Henrissat B."/>
            <person name="Grigoriev I.V."/>
            <person name="Corradi N."/>
            <person name="Roux C."/>
            <person name="Martin F.M."/>
        </authorList>
    </citation>
    <scope>NUCLEOTIDE SEQUENCE [LARGE SCALE GENOMIC DNA]</scope>
    <source>
        <strain evidence="2 3">DAOM 194757</strain>
    </source>
</reference>
<evidence type="ECO:0000313" key="3">
    <source>
        <dbReference type="Proteomes" id="UP000266673"/>
    </source>
</evidence>
<comment type="caution">
    <text evidence="2">The sequence shown here is derived from an EMBL/GenBank/DDBJ whole genome shotgun (WGS) entry which is preliminary data.</text>
</comment>
<proteinExistence type="predicted"/>
<name>A0A397UQ81_9GLOM</name>
<keyword evidence="1" id="KW-1133">Transmembrane helix</keyword>
<keyword evidence="1" id="KW-0812">Transmembrane</keyword>
<sequence>MHTSHIHIHAIYHAITYITISFYNLSRASTFVRNLFKFLFNSSFIPIPAFLGQYRIYIKQIGNYLYKLYIYIIL</sequence>
<dbReference type="EMBL" id="QKWP01001130">
    <property type="protein sequence ID" value="RIB11468.1"/>
    <property type="molecule type" value="Genomic_DNA"/>
</dbReference>
<feature type="transmembrane region" description="Helical" evidence="1">
    <location>
        <begin position="6"/>
        <end position="26"/>
    </location>
</feature>
<evidence type="ECO:0000313" key="2">
    <source>
        <dbReference type="EMBL" id="RIB11468.1"/>
    </source>
</evidence>
<evidence type="ECO:0000256" key="1">
    <source>
        <dbReference type="SAM" id="Phobius"/>
    </source>
</evidence>
<organism evidence="2 3">
    <name type="scientific">Gigaspora rosea</name>
    <dbReference type="NCBI Taxonomy" id="44941"/>
    <lineage>
        <taxon>Eukaryota</taxon>
        <taxon>Fungi</taxon>
        <taxon>Fungi incertae sedis</taxon>
        <taxon>Mucoromycota</taxon>
        <taxon>Glomeromycotina</taxon>
        <taxon>Glomeromycetes</taxon>
        <taxon>Diversisporales</taxon>
        <taxon>Gigasporaceae</taxon>
        <taxon>Gigaspora</taxon>
    </lineage>
</organism>
<dbReference type="Proteomes" id="UP000266673">
    <property type="component" value="Unassembled WGS sequence"/>
</dbReference>
<dbReference type="AlphaFoldDB" id="A0A397UQ81"/>